<gene>
    <name evidence="1" type="ORF">J2S48_004641</name>
</gene>
<proteinExistence type="predicted"/>
<keyword evidence="2" id="KW-1185">Reference proteome</keyword>
<sequence length="56" mass="5662">MSSNADDAAAMLAGAVKHDGWDESAVGAPDAVTIAFPAGKFTAVVGRVRHPIHSTS</sequence>
<organism evidence="1 2">
    <name type="scientific">Promicromonospora iranensis</name>
    <dbReference type="NCBI Taxonomy" id="1105144"/>
    <lineage>
        <taxon>Bacteria</taxon>
        <taxon>Bacillati</taxon>
        <taxon>Actinomycetota</taxon>
        <taxon>Actinomycetes</taxon>
        <taxon>Micrococcales</taxon>
        <taxon>Promicromonosporaceae</taxon>
        <taxon>Promicromonospora</taxon>
    </lineage>
</organism>
<dbReference type="RefSeq" id="WP_274997352.1">
    <property type="nucleotide sequence ID" value="NZ_JAJQQP010000015.1"/>
</dbReference>
<name>A0ABU2CV07_9MICO</name>
<evidence type="ECO:0000313" key="1">
    <source>
        <dbReference type="EMBL" id="MDR7385126.1"/>
    </source>
</evidence>
<dbReference type="Proteomes" id="UP001183585">
    <property type="component" value="Unassembled WGS sequence"/>
</dbReference>
<comment type="caution">
    <text evidence="1">The sequence shown here is derived from an EMBL/GenBank/DDBJ whole genome shotgun (WGS) entry which is preliminary data.</text>
</comment>
<protein>
    <submittedName>
        <fullName evidence="1">Uncharacterized protein</fullName>
    </submittedName>
</protein>
<dbReference type="EMBL" id="JAVDYE010000001">
    <property type="protein sequence ID" value="MDR7385126.1"/>
    <property type="molecule type" value="Genomic_DNA"/>
</dbReference>
<accession>A0ABU2CV07</accession>
<reference evidence="1 2" key="1">
    <citation type="submission" date="2023-07" db="EMBL/GenBank/DDBJ databases">
        <title>Sequencing the genomes of 1000 actinobacteria strains.</title>
        <authorList>
            <person name="Klenk H.-P."/>
        </authorList>
    </citation>
    <scope>NUCLEOTIDE SEQUENCE [LARGE SCALE GENOMIC DNA]</scope>
    <source>
        <strain evidence="1 2">DSM 45554</strain>
    </source>
</reference>
<evidence type="ECO:0000313" key="2">
    <source>
        <dbReference type="Proteomes" id="UP001183585"/>
    </source>
</evidence>